<organism evidence="1 2">
    <name type="scientific">Rhodoferax ferrireducens</name>
    <dbReference type="NCBI Taxonomy" id="192843"/>
    <lineage>
        <taxon>Bacteria</taxon>
        <taxon>Pseudomonadati</taxon>
        <taxon>Pseudomonadota</taxon>
        <taxon>Betaproteobacteria</taxon>
        <taxon>Burkholderiales</taxon>
        <taxon>Comamonadaceae</taxon>
        <taxon>Rhodoferax</taxon>
    </lineage>
</organism>
<sequence>MNVLINNRPQTLPAGATLADALALLQAQPPFAAAINKAFVPRAQYPHTLLHEADSIEIIHPVTGG</sequence>
<proteinExistence type="predicted"/>
<dbReference type="PANTHER" id="PTHR34472">
    <property type="entry name" value="SULFUR CARRIER PROTEIN THIS"/>
    <property type="match status" value="1"/>
</dbReference>
<dbReference type="InterPro" id="IPR003749">
    <property type="entry name" value="ThiS/MoaD-like"/>
</dbReference>
<reference evidence="1 2" key="1">
    <citation type="submission" date="2023-07" db="EMBL/GenBank/DDBJ databases">
        <title>Sorghum-associated microbial communities from plants grown in Nebraska, USA.</title>
        <authorList>
            <person name="Schachtman D."/>
        </authorList>
    </citation>
    <scope>NUCLEOTIDE SEQUENCE [LARGE SCALE GENOMIC DNA]</scope>
    <source>
        <strain evidence="1 2">BE313</strain>
    </source>
</reference>
<dbReference type="InterPro" id="IPR012675">
    <property type="entry name" value="Beta-grasp_dom_sf"/>
</dbReference>
<evidence type="ECO:0000313" key="1">
    <source>
        <dbReference type="EMBL" id="MDR7378094.1"/>
    </source>
</evidence>
<keyword evidence="2" id="KW-1185">Reference proteome</keyword>
<evidence type="ECO:0000313" key="2">
    <source>
        <dbReference type="Proteomes" id="UP001180487"/>
    </source>
</evidence>
<accession>A0ABU2C9W7</accession>
<dbReference type="PANTHER" id="PTHR34472:SF1">
    <property type="entry name" value="SULFUR CARRIER PROTEIN THIS"/>
    <property type="match status" value="1"/>
</dbReference>
<dbReference type="SUPFAM" id="SSF54285">
    <property type="entry name" value="MoaD/ThiS"/>
    <property type="match status" value="1"/>
</dbReference>
<protein>
    <submittedName>
        <fullName evidence="1">Sulfur carrier protein</fullName>
    </submittedName>
</protein>
<dbReference type="Proteomes" id="UP001180487">
    <property type="component" value="Unassembled WGS sequence"/>
</dbReference>
<dbReference type="InterPro" id="IPR010035">
    <property type="entry name" value="Thi_S"/>
</dbReference>
<gene>
    <name evidence="1" type="ORF">J2X19_002773</name>
</gene>
<dbReference type="EMBL" id="JAVDXT010000002">
    <property type="protein sequence ID" value="MDR7378094.1"/>
    <property type="molecule type" value="Genomic_DNA"/>
</dbReference>
<dbReference type="CDD" id="cd00565">
    <property type="entry name" value="Ubl_ThiS"/>
    <property type="match status" value="1"/>
</dbReference>
<dbReference type="RefSeq" id="WP_116606376.1">
    <property type="nucleotide sequence ID" value="NZ_JAVDXT010000002.1"/>
</dbReference>
<dbReference type="NCBIfam" id="TIGR01683">
    <property type="entry name" value="thiS"/>
    <property type="match status" value="1"/>
</dbReference>
<dbReference type="Gene3D" id="3.10.20.30">
    <property type="match status" value="1"/>
</dbReference>
<name>A0ABU2C9W7_9BURK</name>
<comment type="caution">
    <text evidence="1">The sequence shown here is derived from an EMBL/GenBank/DDBJ whole genome shotgun (WGS) entry which is preliminary data.</text>
</comment>
<dbReference type="InterPro" id="IPR016155">
    <property type="entry name" value="Mopterin_synth/thiamin_S_b"/>
</dbReference>
<dbReference type="Pfam" id="PF02597">
    <property type="entry name" value="ThiS"/>
    <property type="match status" value="1"/>
</dbReference>